<accession>F4MLC4</accession>
<reference evidence="1" key="1">
    <citation type="submission" date="2010-10" db="EMBL/GenBank/DDBJ databases">
        <authorList>
            <person name="Genoscope - CEA"/>
        </authorList>
    </citation>
    <scope>NUCLEOTIDE SEQUENCE</scope>
</reference>
<reference evidence="1" key="2">
    <citation type="journal article" date="2011" name="Genome Biol. Evol.">
        <title>Structural and content diversity of mitochondrial genome in beet: a comparative genomic analysis.</title>
        <authorList>
            <person name="Darracq A."/>
            <person name="Varre J.S."/>
            <person name="Marechal-Drouard L."/>
            <person name="Courseaux A."/>
            <person name="Saumitou-Laprade P."/>
            <person name="Oztas S."/>
            <person name="Vacherie B."/>
            <person name="Barbe V.and.Touzet.P."/>
        </authorList>
    </citation>
    <scope>NUCLEOTIDE SEQUENCE</scope>
</reference>
<keyword evidence="1" id="KW-0496">Mitochondrion</keyword>
<proteinExistence type="predicted"/>
<organism evidence="1">
    <name type="scientific">Beta vulgaris subsp. maritima</name>
    <name type="common">Sea beet</name>
    <name type="synonym">Beta maritima</name>
    <dbReference type="NCBI Taxonomy" id="350892"/>
    <lineage>
        <taxon>Eukaryota</taxon>
        <taxon>Viridiplantae</taxon>
        <taxon>Streptophyta</taxon>
        <taxon>Embryophyta</taxon>
        <taxon>Tracheophyta</taxon>
        <taxon>Spermatophyta</taxon>
        <taxon>Magnoliopsida</taxon>
        <taxon>eudicotyledons</taxon>
        <taxon>Gunneridae</taxon>
        <taxon>Pentapetalae</taxon>
        <taxon>Caryophyllales</taxon>
        <taxon>Chenopodiaceae</taxon>
        <taxon>Betoideae</taxon>
        <taxon>Beta</taxon>
    </lineage>
</organism>
<dbReference type="EMBL" id="FQ014231">
    <property type="protein sequence ID" value="CBL54151.1"/>
    <property type="molecule type" value="Genomic_DNA"/>
</dbReference>
<protein>
    <submittedName>
        <fullName evidence="1">Uncharacterized protein</fullName>
    </submittedName>
</protein>
<dbReference type="AlphaFoldDB" id="F4MLC4"/>
<sequence>MSSVDRQQRRTSPVQRLYPFFTLPKALFEKLGAGRSEPCAKLHAFSFISRPEPPLMKRVLLVTRLRLRPLMPMKQVFEQSFGLQSFYTKNSNRQGALNRTRLRRY</sequence>
<name>F4MLC4_BETVM</name>
<geneLocation type="mitochondrion" evidence="1"/>
<evidence type="ECO:0000313" key="1">
    <source>
        <dbReference type="EMBL" id="CBL54151.1"/>
    </source>
</evidence>
<gene>
    <name evidence="1" type="primary">orf105f</name>
</gene>